<accession>A0ABQ2UXJ9</accession>
<protein>
    <submittedName>
        <fullName evidence="2">Uncharacterized protein</fullName>
    </submittedName>
</protein>
<keyword evidence="3" id="KW-1185">Reference proteome</keyword>
<gene>
    <name evidence="2" type="ORF">GCM10010178_57550</name>
</gene>
<evidence type="ECO:0000313" key="2">
    <source>
        <dbReference type="EMBL" id="GGU57716.1"/>
    </source>
</evidence>
<reference evidence="3" key="1">
    <citation type="journal article" date="2019" name="Int. J. Syst. Evol. Microbiol.">
        <title>The Global Catalogue of Microorganisms (GCM) 10K type strain sequencing project: providing services to taxonomists for standard genome sequencing and annotation.</title>
        <authorList>
            <consortium name="The Broad Institute Genomics Platform"/>
            <consortium name="The Broad Institute Genome Sequencing Center for Infectious Disease"/>
            <person name="Wu L."/>
            <person name="Ma J."/>
        </authorList>
    </citation>
    <scope>NUCLEOTIDE SEQUENCE [LARGE SCALE GENOMIC DNA]</scope>
    <source>
        <strain evidence="3">JCM 3296</strain>
    </source>
</reference>
<keyword evidence="1" id="KW-0812">Transmembrane</keyword>
<proteinExistence type="predicted"/>
<dbReference type="EMBL" id="BMRE01000030">
    <property type="protein sequence ID" value="GGU57716.1"/>
    <property type="molecule type" value="Genomic_DNA"/>
</dbReference>
<comment type="caution">
    <text evidence="2">The sequence shown here is derived from an EMBL/GenBank/DDBJ whole genome shotgun (WGS) entry which is preliminary data.</text>
</comment>
<keyword evidence="1" id="KW-0472">Membrane</keyword>
<dbReference type="Proteomes" id="UP000649573">
    <property type="component" value="Unassembled WGS sequence"/>
</dbReference>
<evidence type="ECO:0000256" key="1">
    <source>
        <dbReference type="SAM" id="Phobius"/>
    </source>
</evidence>
<sequence>MQDMVVLADAGSQVWFFGPVDADVFAAWGQVIGAAGTLLAVVVAIWIAIRDGRYRDAERRDNEAMHARLVSGSRASNPPHLTISYSNYGNCPVTSVRVVDVVGRFGETHSSGWSIDGSSEPYVLGAIGPGQTVTTPPISVTWPEGHQVDETAALYYPTIVFFDANGRWWERRAHDQPRRLLSSPGVVPKLPSRNA</sequence>
<evidence type="ECO:0000313" key="3">
    <source>
        <dbReference type="Proteomes" id="UP000649573"/>
    </source>
</evidence>
<organism evidence="2 3">
    <name type="scientific">Lentzea flava</name>
    <dbReference type="NCBI Taxonomy" id="103732"/>
    <lineage>
        <taxon>Bacteria</taxon>
        <taxon>Bacillati</taxon>
        <taxon>Actinomycetota</taxon>
        <taxon>Actinomycetes</taxon>
        <taxon>Pseudonocardiales</taxon>
        <taxon>Pseudonocardiaceae</taxon>
        <taxon>Lentzea</taxon>
    </lineage>
</organism>
<name>A0ABQ2UXJ9_9PSEU</name>
<keyword evidence="1" id="KW-1133">Transmembrane helix</keyword>
<feature type="transmembrane region" description="Helical" evidence="1">
    <location>
        <begin position="25"/>
        <end position="49"/>
    </location>
</feature>